<dbReference type="EMBL" id="MLJW01000048">
    <property type="protein sequence ID" value="OIR05656.1"/>
    <property type="molecule type" value="Genomic_DNA"/>
</dbReference>
<name>A0A1J5SNP7_9ZZZZ</name>
<evidence type="ECO:0000313" key="1">
    <source>
        <dbReference type="EMBL" id="OIR05656.1"/>
    </source>
</evidence>
<organism evidence="1">
    <name type="scientific">mine drainage metagenome</name>
    <dbReference type="NCBI Taxonomy" id="410659"/>
    <lineage>
        <taxon>unclassified sequences</taxon>
        <taxon>metagenomes</taxon>
        <taxon>ecological metagenomes</taxon>
    </lineage>
</organism>
<dbReference type="AlphaFoldDB" id="A0A1J5SNP7"/>
<reference evidence="1" key="1">
    <citation type="submission" date="2016-10" db="EMBL/GenBank/DDBJ databases">
        <title>Sequence of Gallionella enrichment culture.</title>
        <authorList>
            <person name="Poehlein A."/>
            <person name="Muehling M."/>
            <person name="Daniel R."/>
        </authorList>
    </citation>
    <scope>NUCLEOTIDE SEQUENCE</scope>
</reference>
<gene>
    <name evidence="1" type="ORF">GALL_120900</name>
</gene>
<proteinExistence type="predicted"/>
<accession>A0A1J5SNP7</accession>
<protein>
    <submittedName>
        <fullName evidence="1">Uncharacterized protein</fullName>
    </submittedName>
</protein>
<comment type="caution">
    <text evidence="1">The sequence shown here is derived from an EMBL/GenBank/DDBJ whole genome shotgun (WGS) entry which is preliminary data.</text>
</comment>
<sequence>MTKLKDNVVTQRFSGKVDDMQSFNQRIGTTIQRNALSSSLLVQTDKQVKVRKKFKRGVAYAKSVISNPSMKAAYEAVLTEGQTAYNLALADYFVPPEIKMLDVSMYHGKIGDIIRVRAIDDFKVNEVKLSIKNNNEIIIEAGDAVRDSSNILLWKYTITKTNTHISGTKIIATAIDLPGNRTVKEEIIA</sequence>